<organism evidence="2 3">
    <name type="scientific">Methylobacterium nodulans (strain LMG 21967 / CNCM I-2342 / ORS 2060)</name>
    <dbReference type="NCBI Taxonomy" id="460265"/>
    <lineage>
        <taxon>Bacteria</taxon>
        <taxon>Pseudomonadati</taxon>
        <taxon>Pseudomonadota</taxon>
        <taxon>Alphaproteobacteria</taxon>
        <taxon>Hyphomicrobiales</taxon>
        <taxon>Methylobacteriaceae</taxon>
        <taxon>Methylobacterium</taxon>
    </lineage>
</organism>
<protein>
    <submittedName>
        <fullName evidence="2">Exonuclease RNase T and DNA polymerase III</fullName>
    </submittedName>
</protein>
<dbReference type="Gene3D" id="3.30.420.10">
    <property type="entry name" value="Ribonuclease H-like superfamily/Ribonuclease H"/>
    <property type="match status" value="1"/>
</dbReference>
<name>B8IU51_METNO</name>
<dbReference type="HOGENOM" id="CLU_047806_10_0_5"/>
<evidence type="ECO:0000259" key="1">
    <source>
        <dbReference type="SMART" id="SM00479"/>
    </source>
</evidence>
<dbReference type="GO" id="GO:0008408">
    <property type="term" value="F:3'-5' exonuclease activity"/>
    <property type="evidence" value="ECO:0007669"/>
    <property type="project" value="TreeGrafter"/>
</dbReference>
<dbReference type="InterPro" id="IPR012337">
    <property type="entry name" value="RNaseH-like_sf"/>
</dbReference>
<dbReference type="SUPFAM" id="SSF53098">
    <property type="entry name" value="Ribonuclease H-like"/>
    <property type="match status" value="1"/>
</dbReference>
<dbReference type="InterPro" id="IPR036397">
    <property type="entry name" value="RNaseH_sf"/>
</dbReference>
<gene>
    <name evidence="2" type="ordered locus">Mnod_0045</name>
</gene>
<dbReference type="eggNOG" id="COG0847">
    <property type="taxonomic scope" value="Bacteria"/>
</dbReference>
<dbReference type="SMART" id="SM00479">
    <property type="entry name" value="EXOIII"/>
    <property type="match status" value="1"/>
</dbReference>
<dbReference type="KEGG" id="mno:Mnod_0045"/>
<accession>B8IU51</accession>
<evidence type="ECO:0000313" key="2">
    <source>
        <dbReference type="EMBL" id="ACL55096.1"/>
    </source>
</evidence>
<proteinExistence type="predicted"/>
<dbReference type="GO" id="GO:0003676">
    <property type="term" value="F:nucleic acid binding"/>
    <property type="evidence" value="ECO:0007669"/>
    <property type="project" value="InterPro"/>
</dbReference>
<dbReference type="GO" id="GO:0005829">
    <property type="term" value="C:cytosol"/>
    <property type="evidence" value="ECO:0007669"/>
    <property type="project" value="TreeGrafter"/>
</dbReference>
<dbReference type="RefSeq" id="WP_012634335.1">
    <property type="nucleotide sequence ID" value="NC_011894.1"/>
</dbReference>
<dbReference type="STRING" id="460265.Mnod_0045"/>
<sequence length="223" mass="25236">MWRGLIRRIDRARLTDPRFAFLFAPSPADEAVALDCETTGLDPRRDEIVAVAAIRIRGDRILTSESFRATVQSQRPSSPEAIKVHRLLEAEIRQGMPHDVMLPELLRFIGSRPVVGYYTDFDVGMVDKYARRILRIRLPNPRIDVSALYYACKYRDAPDYVKIDLSFARIAADLGLPALPQHDAFNDALMTAMMYVQLRDMLERRASIPRTGTEPVESAAFGA</sequence>
<dbReference type="Proteomes" id="UP000008207">
    <property type="component" value="Chromosome"/>
</dbReference>
<dbReference type="PANTHER" id="PTHR30231">
    <property type="entry name" value="DNA POLYMERASE III SUBUNIT EPSILON"/>
    <property type="match status" value="1"/>
</dbReference>
<dbReference type="CDD" id="cd06127">
    <property type="entry name" value="DEDDh"/>
    <property type="match status" value="1"/>
</dbReference>
<keyword evidence="2" id="KW-0540">Nuclease</keyword>
<dbReference type="AlphaFoldDB" id="B8IU51"/>
<reference evidence="2 3" key="1">
    <citation type="submission" date="2009-01" db="EMBL/GenBank/DDBJ databases">
        <title>Complete sequence of chromosome of Methylobacterium nodulans ORS 2060.</title>
        <authorList>
            <consortium name="US DOE Joint Genome Institute"/>
            <person name="Lucas S."/>
            <person name="Copeland A."/>
            <person name="Lapidus A."/>
            <person name="Glavina del Rio T."/>
            <person name="Dalin E."/>
            <person name="Tice H."/>
            <person name="Bruce D."/>
            <person name="Goodwin L."/>
            <person name="Pitluck S."/>
            <person name="Sims D."/>
            <person name="Brettin T."/>
            <person name="Detter J.C."/>
            <person name="Han C."/>
            <person name="Larimer F."/>
            <person name="Land M."/>
            <person name="Hauser L."/>
            <person name="Kyrpides N."/>
            <person name="Ivanova N."/>
            <person name="Marx C.J."/>
            <person name="Richardson P."/>
        </authorList>
    </citation>
    <scope>NUCLEOTIDE SEQUENCE [LARGE SCALE GENOMIC DNA]</scope>
    <source>
        <strain evidence="3">LMG 21967 / CNCM I-2342 / ORS 2060</strain>
    </source>
</reference>
<evidence type="ECO:0000313" key="3">
    <source>
        <dbReference type="Proteomes" id="UP000008207"/>
    </source>
</evidence>
<keyword evidence="3" id="KW-1185">Reference proteome</keyword>
<dbReference type="EMBL" id="CP001349">
    <property type="protein sequence ID" value="ACL55096.1"/>
    <property type="molecule type" value="Genomic_DNA"/>
</dbReference>
<dbReference type="InterPro" id="IPR013520">
    <property type="entry name" value="Ribonucl_H"/>
</dbReference>
<keyword evidence="2" id="KW-0378">Hydrolase</keyword>
<dbReference type="GO" id="GO:0006259">
    <property type="term" value="P:DNA metabolic process"/>
    <property type="evidence" value="ECO:0007669"/>
    <property type="project" value="UniProtKB-ARBA"/>
</dbReference>
<dbReference type="NCBIfam" id="NF006601">
    <property type="entry name" value="PRK09145.1"/>
    <property type="match status" value="1"/>
</dbReference>
<keyword evidence="2" id="KW-0269">Exonuclease</keyword>
<feature type="domain" description="Exonuclease" evidence="1">
    <location>
        <begin position="30"/>
        <end position="204"/>
    </location>
</feature>
<dbReference type="PANTHER" id="PTHR30231:SF7">
    <property type="entry name" value="BLR4117 PROTEIN"/>
    <property type="match status" value="1"/>
</dbReference>
<dbReference type="OrthoDB" id="6193218at2"/>
<dbReference type="Pfam" id="PF00929">
    <property type="entry name" value="RNase_T"/>
    <property type="match status" value="1"/>
</dbReference>